<feature type="region of interest" description="Disordered" evidence="1">
    <location>
        <begin position="316"/>
        <end position="335"/>
    </location>
</feature>
<dbReference type="Ensembl" id="ENSCCRT00000159782.1">
    <property type="protein sequence ID" value="ENSCCRP00000136098.1"/>
    <property type="gene ID" value="ENSCCRG00000054822.1"/>
</dbReference>
<sequence>MVSYMNFDYLSLQCLQAVSKAAELLLNPDAPAIPSPGQAFGYEEDAQGVLHRHKPQPETRHSARPYSPLPELLSSQKYQGVRFGKMSGQREQCLIKWLILCIPVYCCVCVLYENVNLRRGQKGRSELDIPRYHELVALQEEKKSQFETPSNPHAPGLSPPFLSQTQRFSPVKDETPPVGILKKGRGVKKNPFSLTAVCFLPENRPKATPGPGAYSVFEYGLAYESLKKACLESTRKGAFGSIAPCWLFLPSKKEMSRPGPTQYKVEKTTEALYKKQGTAAFKSATDRLVGSLFAKDTPLPGSYNMSESFEKIHGLHHYSKPRSKKARKRPRLPPL</sequence>
<dbReference type="AlphaFoldDB" id="A0A9J7ZX18"/>
<dbReference type="Proteomes" id="UP001108240">
    <property type="component" value="Unplaced"/>
</dbReference>
<dbReference type="Pfam" id="PF07004">
    <property type="entry name" value="SHIPPO-rpt"/>
    <property type="match status" value="2"/>
</dbReference>
<organism evidence="2 3">
    <name type="scientific">Cyprinus carpio carpio</name>
    <dbReference type="NCBI Taxonomy" id="630221"/>
    <lineage>
        <taxon>Eukaryota</taxon>
        <taxon>Metazoa</taxon>
        <taxon>Chordata</taxon>
        <taxon>Craniata</taxon>
        <taxon>Vertebrata</taxon>
        <taxon>Euteleostomi</taxon>
        <taxon>Actinopterygii</taxon>
        <taxon>Neopterygii</taxon>
        <taxon>Teleostei</taxon>
        <taxon>Ostariophysi</taxon>
        <taxon>Cypriniformes</taxon>
        <taxon>Cyprinidae</taxon>
        <taxon>Cyprininae</taxon>
        <taxon>Cyprinus</taxon>
    </lineage>
</organism>
<protein>
    <submittedName>
        <fullName evidence="2">Uncharacterized protein</fullName>
    </submittedName>
</protein>
<name>A0A9J7ZX18_CYPCA</name>
<evidence type="ECO:0000313" key="3">
    <source>
        <dbReference type="Proteomes" id="UP001108240"/>
    </source>
</evidence>
<evidence type="ECO:0000313" key="2">
    <source>
        <dbReference type="Ensembl" id="ENSCCRP00000136098.1"/>
    </source>
</evidence>
<keyword evidence="3" id="KW-1185">Reference proteome</keyword>
<reference evidence="2" key="1">
    <citation type="submission" date="2025-08" db="UniProtKB">
        <authorList>
            <consortium name="Ensembl"/>
        </authorList>
    </citation>
    <scope>IDENTIFICATION</scope>
</reference>
<accession>A0A9J7ZX18</accession>
<dbReference type="OMA" id="AVYNETY"/>
<dbReference type="InterPro" id="IPR010736">
    <property type="entry name" value="SHIPPO-rpt"/>
</dbReference>
<reference evidence="2" key="2">
    <citation type="submission" date="2025-09" db="UniProtKB">
        <authorList>
            <consortium name="Ensembl"/>
        </authorList>
    </citation>
    <scope>IDENTIFICATION</scope>
</reference>
<evidence type="ECO:0000256" key="1">
    <source>
        <dbReference type="SAM" id="MobiDB-lite"/>
    </source>
</evidence>
<proteinExistence type="predicted"/>